<dbReference type="AlphaFoldDB" id="A0A9Q1GSP3"/>
<evidence type="ECO:0000313" key="2">
    <source>
        <dbReference type="Proteomes" id="UP001153076"/>
    </source>
</evidence>
<organism evidence="1 2">
    <name type="scientific">Carnegiea gigantea</name>
    <dbReference type="NCBI Taxonomy" id="171969"/>
    <lineage>
        <taxon>Eukaryota</taxon>
        <taxon>Viridiplantae</taxon>
        <taxon>Streptophyta</taxon>
        <taxon>Embryophyta</taxon>
        <taxon>Tracheophyta</taxon>
        <taxon>Spermatophyta</taxon>
        <taxon>Magnoliopsida</taxon>
        <taxon>eudicotyledons</taxon>
        <taxon>Gunneridae</taxon>
        <taxon>Pentapetalae</taxon>
        <taxon>Caryophyllales</taxon>
        <taxon>Cactineae</taxon>
        <taxon>Cactaceae</taxon>
        <taxon>Cactoideae</taxon>
        <taxon>Echinocereeae</taxon>
        <taxon>Carnegiea</taxon>
    </lineage>
</organism>
<comment type="caution">
    <text evidence="1">The sequence shown here is derived from an EMBL/GenBank/DDBJ whole genome shotgun (WGS) entry which is preliminary data.</text>
</comment>
<dbReference type="InterPro" id="IPR040256">
    <property type="entry name" value="At4g02000-like"/>
</dbReference>
<gene>
    <name evidence="1" type="ORF">Cgig2_003671</name>
</gene>
<reference evidence="1" key="1">
    <citation type="submission" date="2022-04" db="EMBL/GenBank/DDBJ databases">
        <title>Carnegiea gigantea Genome sequencing and assembly v2.</title>
        <authorList>
            <person name="Copetti D."/>
            <person name="Sanderson M.J."/>
            <person name="Burquez A."/>
            <person name="Wojciechowski M.F."/>
        </authorList>
    </citation>
    <scope>NUCLEOTIDE SEQUENCE</scope>
    <source>
        <strain evidence="1">SGP5-SGP5p</strain>
        <tissue evidence="1">Aerial part</tissue>
    </source>
</reference>
<sequence length="266" mass="31045">MEGRTTVLQRGLCYLDGKLFIVKVWDAKMNINTEDITSLPILVQFPDLDIKYWSMDILNKLESVLGIPIKTDKHTKERSMIQYACMLIDIPLTGDFPEFIEFINEVDLVVRQPVKYEWKPTKCEHRQMFGHTLQNCRKRNKTKMVWREVAKGNATSSDAAHHNPLSPGYQEDFIKVSEKHIARSPRRIDAEEQALTQNHFQALIKQEVPVLCTGLRPALRKLNRDKYHDLHAQQGYARERLEQIQTQLAMDPTNLQLKQEEEGYRD</sequence>
<keyword evidence="2" id="KW-1185">Reference proteome</keyword>
<accession>A0A9Q1GSP3</accession>
<dbReference type="Proteomes" id="UP001153076">
    <property type="component" value="Unassembled WGS sequence"/>
</dbReference>
<protein>
    <recommendedName>
        <fullName evidence="3">DUF4283 domain-containing protein</fullName>
    </recommendedName>
</protein>
<dbReference type="PANTHER" id="PTHR31286">
    <property type="entry name" value="GLYCINE-RICH CELL WALL STRUCTURAL PROTEIN 1.8-LIKE"/>
    <property type="match status" value="1"/>
</dbReference>
<dbReference type="EMBL" id="JAKOGI010001830">
    <property type="protein sequence ID" value="KAJ8423908.1"/>
    <property type="molecule type" value="Genomic_DNA"/>
</dbReference>
<proteinExistence type="predicted"/>
<dbReference type="PANTHER" id="PTHR31286:SF165">
    <property type="entry name" value="DUF4283 DOMAIN-CONTAINING PROTEIN"/>
    <property type="match status" value="1"/>
</dbReference>
<dbReference type="OrthoDB" id="1302647at2759"/>
<evidence type="ECO:0008006" key="3">
    <source>
        <dbReference type="Google" id="ProtNLM"/>
    </source>
</evidence>
<evidence type="ECO:0000313" key="1">
    <source>
        <dbReference type="EMBL" id="KAJ8423908.1"/>
    </source>
</evidence>
<name>A0A9Q1GSP3_9CARY</name>